<comment type="caution">
    <text evidence="1">The sequence shown here is derived from an EMBL/GenBank/DDBJ whole genome shotgun (WGS) entry which is preliminary data.</text>
</comment>
<sequence length="212" mass="23063">MVLGPELTRTPQPELLEAQAMAESHAVAGRPGAAGSVWDESARAARRVAFSKALGGGFVQIPAAAGNREAARTACFHRRRQRVKSRTQPCHAFVGEPVGKQRAGTAHLFLPDACLSTPALARQGQPSRLWRQPRHMAPVLLGHIDPPSPMTQLRCTRQTFQRVVKAITEHLPSSHSAEGRRRTLVQCGYCYCSRPTSDPGVLLNILNLCFGC</sequence>
<gene>
    <name evidence="1" type="ORF">AW11_01188</name>
</gene>
<dbReference type="STRING" id="1454004.AW11_01188"/>
<accession>A0A011P4P7</accession>
<dbReference type="EMBL" id="JEMY01000012">
    <property type="protein sequence ID" value="EXI89913.1"/>
    <property type="molecule type" value="Genomic_DNA"/>
</dbReference>
<evidence type="ECO:0000313" key="1">
    <source>
        <dbReference type="EMBL" id="EXI89913.1"/>
    </source>
</evidence>
<keyword evidence="2" id="KW-1185">Reference proteome</keyword>
<protein>
    <submittedName>
        <fullName evidence="1">Uncharacterized protein</fullName>
    </submittedName>
</protein>
<evidence type="ECO:0000313" key="2">
    <source>
        <dbReference type="Proteomes" id="UP000022141"/>
    </source>
</evidence>
<proteinExistence type="predicted"/>
<name>A0A011P4P7_ACCRE</name>
<dbReference type="AlphaFoldDB" id="A0A011P4P7"/>
<dbReference type="Proteomes" id="UP000022141">
    <property type="component" value="Unassembled WGS sequence"/>
</dbReference>
<reference evidence="1" key="1">
    <citation type="submission" date="2014-02" db="EMBL/GenBank/DDBJ databases">
        <title>Expanding our view of genomic diversity in Candidatus Accumulibacter clades.</title>
        <authorList>
            <person name="Skennerton C.T."/>
            <person name="Barr J.J."/>
            <person name="Slater F.R."/>
            <person name="Bond P.L."/>
            <person name="Tyson G.W."/>
        </authorList>
    </citation>
    <scope>NUCLEOTIDE SEQUENCE [LARGE SCALE GENOMIC DNA]</scope>
</reference>
<organism evidence="1 2">
    <name type="scientific">Accumulibacter regalis</name>
    <dbReference type="NCBI Taxonomy" id="522306"/>
    <lineage>
        <taxon>Bacteria</taxon>
        <taxon>Pseudomonadati</taxon>
        <taxon>Pseudomonadota</taxon>
        <taxon>Betaproteobacteria</taxon>
        <taxon>Candidatus Accumulibacter</taxon>
    </lineage>
</organism>